<keyword evidence="1" id="KW-0812">Transmembrane</keyword>
<sequence length="132" mass="14418">MTQITQQKTAFNPSLFVLLGMTFWFEALLFIRTGGESLFVNGNPWLVLWFVASIPIAWALVKISAVVGKIDGEELLSAVAIMALTALLLDGVGLTWFQGWYGLGQAELLLAAAWLLWGVGVSLAIGYWASRQ</sequence>
<dbReference type="Pfam" id="PF17329">
    <property type="entry name" value="DUF5367"/>
    <property type="match status" value="1"/>
</dbReference>
<keyword evidence="1" id="KW-0472">Membrane</keyword>
<evidence type="ECO:0008006" key="4">
    <source>
        <dbReference type="Google" id="ProtNLM"/>
    </source>
</evidence>
<accession>A0A2T1GF64</accession>
<proteinExistence type="predicted"/>
<dbReference type="Proteomes" id="UP000238937">
    <property type="component" value="Unassembled WGS sequence"/>
</dbReference>
<dbReference type="AlphaFoldDB" id="A0A2T1GF64"/>
<evidence type="ECO:0000313" key="2">
    <source>
        <dbReference type="EMBL" id="PSB56168.1"/>
    </source>
</evidence>
<reference evidence="2 3" key="1">
    <citation type="submission" date="2018-03" db="EMBL/GenBank/DDBJ databases">
        <title>The ancient ancestry and fast evolution of plastids.</title>
        <authorList>
            <person name="Moore K.R."/>
            <person name="Magnabosco C."/>
            <person name="Momper L."/>
            <person name="Gold D.A."/>
            <person name="Bosak T."/>
            <person name="Fournier G.P."/>
        </authorList>
    </citation>
    <scope>NUCLEOTIDE SEQUENCE [LARGE SCALE GENOMIC DNA]</scope>
    <source>
        <strain evidence="2 3">CCALA 037</strain>
    </source>
</reference>
<feature type="transmembrane region" description="Helical" evidence="1">
    <location>
        <begin position="43"/>
        <end position="63"/>
    </location>
</feature>
<keyword evidence="3" id="KW-1185">Reference proteome</keyword>
<organism evidence="2 3">
    <name type="scientific">Chamaesiphon polymorphus CCALA 037</name>
    <dbReference type="NCBI Taxonomy" id="2107692"/>
    <lineage>
        <taxon>Bacteria</taxon>
        <taxon>Bacillati</taxon>
        <taxon>Cyanobacteriota</taxon>
        <taxon>Cyanophyceae</taxon>
        <taxon>Gomontiellales</taxon>
        <taxon>Chamaesiphonaceae</taxon>
        <taxon>Chamaesiphon</taxon>
    </lineage>
</organism>
<feature type="transmembrane region" description="Helical" evidence="1">
    <location>
        <begin position="12"/>
        <end position="31"/>
    </location>
</feature>
<feature type="transmembrane region" description="Helical" evidence="1">
    <location>
        <begin position="75"/>
        <end position="97"/>
    </location>
</feature>
<dbReference type="InterPro" id="IPR020509">
    <property type="entry name" value="Uncharacterised_YnzE"/>
</dbReference>
<keyword evidence="1" id="KW-1133">Transmembrane helix</keyword>
<gene>
    <name evidence="2" type="ORF">C7B77_12730</name>
</gene>
<comment type="caution">
    <text evidence="2">The sequence shown here is derived from an EMBL/GenBank/DDBJ whole genome shotgun (WGS) entry which is preliminary data.</text>
</comment>
<feature type="transmembrane region" description="Helical" evidence="1">
    <location>
        <begin position="109"/>
        <end position="129"/>
    </location>
</feature>
<evidence type="ECO:0000256" key="1">
    <source>
        <dbReference type="SAM" id="Phobius"/>
    </source>
</evidence>
<dbReference type="EMBL" id="PVWO01000141">
    <property type="protein sequence ID" value="PSB56168.1"/>
    <property type="molecule type" value="Genomic_DNA"/>
</dbReference>
<dbReference type="OrthoDB" id="514432at2"/>
<protein>
    <recommendedName>
        <fullName evidence="4">DUF5367 domain-containing protein</fullName>
    </recommendedName>
</protein>
<evidence type="ECO:0000313" key="3">
    <source>
        <dbReference type="Proteomes" id="UP000238937"/>
    </source>
</evidence>
<name>A0A2T1GF64_9CYAN</name>
<dbReference type="RefSeq" id="WP_106305063.1">
    <property type="nucleotide sequence ID" value="NZ_PVWO01000141.1"/>
</dbReference>